<keyword evidence="3" id="KW-0862">Zinc</keyword>
<proteinExistence type="inferred from homology"/>
<dbReference type="PROSITE" id="PS50076">
    <property type="entry name" value="DNAJ_2"/>
    <property type="match status" value="1"/>
</dbReference>
<comment type="similarity">
    <text evidence="1">Belongs to the DPH4 family.</text>
</comment>
<dbReference type="WBParaSite" id="L893_g33919.t1">
    <property type="protein sequence ID" value="L893_g33919.t1"/>
    <property type="gene ID" value="L893_g33919"/>
</dbReference>
<keyword evidence="4" id="KW-0408">Iron</keyword>
<dbReference type="SUPFAM" id="SSF46565">
    <property type="entry name" value="Chaperone J-domain"/>
    <property type="match status" value="1"/>
</dbReference>
<reference evidence="8" key="1">
    <citation type="submission" date="2016-11" db="UniProtKB">
        <authorList>
            <consortium name="WormBaseParasite"/>
        </authorList>
    </citation>
    <scope>IDENTIFICATION</scope>
</reference>
<feature type="domain" description="DPH-type MB" evidence="6">
    <location>
        <begin position="99"/>
        <end position="135"/>
    </location>
</feature>
<dbReference type="Pfam" id="PF00226">
    <property type="entry name" value="DnaJ"/>
    <property type="match status" value="1"/>
</dbReference>
<dbReference type="PRINTS" id="PR00625">
    <property type="entry name" value="JDOMAIN"/>
</dbReference>
<accession>A0A1I8A948</accession>
<dbReference type="PANTHER" id="PTHR45255">
    <property type="entry name" value="DNAJ HOMOLOG SUBFAMILY C MEMBER 24"/>
    <property type="match status" value="1"/>
</dbReference>
<feature type="domain" description="J" evidence="5">
    <location>
        <begin position="3"/>
        <end position="73"/>
    </location>
</feature>
<dbReference type="SUPFAM" id="SSF144217">
    <property type="entry name" value="CSL zinc finger"/>
    <property type="match status" value="1"/>
</dbReference>
<dbReference type="Gene3D" id="1.10.287.110">
    <property type="entry name" value="DnaJ domain"/>
    <property type="match status" value="1"/>
</dbReference>
<organism evidence="7 8">
    <name type="scientific">Steinernema glaseri</name>
    <dbReference type="NCBI Taxonomy" id="37863"/>
    <lineage>
        <taxon>Eukaryota</taxon>
        <taxon>Metazoa</taxon>
        <taxon>Ecdysozoa</taxon>
        <taxon>Nematoda</taxon>
        <taxon>Chromadorea</taxon>
        <taxon>Rhabditida</taxon>
        <taxon>Tylenchina</taxon>
        <taxon>Panagrolaimomorpha</taxon>
        <taxon>Strongyloidoidea</taxon>
        <taxon>Steinernematidae</taxon>
        <taxon>Steinernema</taxon>
    </lineage>
</organism>
<dbReference type="AlphaFoldDB" id="A0A1I8A948"/>
<dbReference type="Gene3D" id="3.10.660.10">
    <property type="entry name" value="DPH Zinc finger"/>
    <property type="match status" value="1"/>
</dbReference>
<name>A0A1I8A948_9BILA</name>
<evidence type="ECO:0000256" key="4">
    <source>
        <dbReference type="ARBA" id="ARBA00023004"/>
    </source>
</evidence>
<sequence>MKSYYSILGCCDYASSTEIKDAYFREIRKVHPDKNCNIDQLDDASSEHLVTLVTKAWHVLRDSQLRQKYDIWLREQHLKESRSVIGEEVKLSELSDDEPCRCGGFYDISDADLDQIVDFALIDCAHCSLTLKVYA</sequence>
<dbReference type="Pfam" id="PF05207">
    <property type="entry name" value="Zn_ribbon_CSL"/>
    <property type="match status" value="1"/>
</dbReference>
<dbReference type="CDD" id="cd06257">
    <property type="entry name" value="DnaJ"/>
    <property type="match status" value="1"/>
</dbReference>
<evidence type="ECO:0000256" key="1">
    <source>
        <dbReference type="ARBA" id="ARBA00006169"/>
    </source>
</evidence>
<evidence type="ECO:0000313" key="8">
    <source>
        <dbReference type="WBParaSite" id="L893_g33919.t1"/>
    </source>
</evidence>
<dbReference type="InterPro" id="IPR007872">
    <property type="entry name" value="DPH_MB_dom"/>
</dbReference>
<protein>
    <submittedName>
        <fullName evidence="8">J domain-containing protein</fullName>
    </submittedName>
</protein>
<dbReference type="InterPro" id="IPR001623">
    <property type="entry name" value="DnaJ_domain"/>
</dbReference>
<evidence type="ECO:0000259" key="5">
    <source>
        <dbReference type="PROSITE" id="PS50076"/>
    </source>
</evidence>
<dbReference type="InterPro" id="IPR036671">
    <property type="entry name" value="DPH_MB_sf"/>
</dbReference>
<dbReference type="GO" id="GO:0008198">
    <property type="term" value="F:ferrous iron binding"/>
    <property type="evidence" value="ECO:0007669"/>
    <property type="project" value="TreeGrafter"/>
</dbReference>
<evidence type="ECO:0000256" key="2">
    <source>
        <dbReference type="ARBA" id="ARBA00022723"/>
    </source>
</evidence>
<evidence type="ECO:0000256" key="3">
    <source>
        <dbReference type="ARBA" id="ARBA00022833"/>
    </source>
</evidence>
<evidence type="ECO:0000259" key="6">
    <source>
        <dbReference type="PROSITE" id="PS51074"/>
    </source>
</evidence>
<dbReference type="Proteomes" id="UP000095287">
    <property type="component" value="Unplaced"/>
</dbReference>
<dbReference type="PANTHER" id="PTHR45255:SF1">
    <property type="entry name" value="DNAJ HOMOLOG SUBFAMILY C MEMBER 24"/>
    <property type="match status" value="1"/>
</dbReference>
<dbReference type="PROSITE" id="PS51074">
    <property type="entry name" value="DPH_MB"/>
    <property type="match status" value="1"/>
</dbReference>
<evidence type="ECO:0000313" key="7">
    <source>
        <dbReference type="Proteomes" id="UP000095287"/>
    </source>
</evidence>
<dbReference type="GO" id="GO:0001671">
    <property type="term" value="F:ATPase activator activity"/>
    <property type="evidence" value="ECO:0007669"/>
    <property type="project" value="TreeGrafter"/>
</dbReference>
<dbReference type="InterPro" id="IPR036869">
    <property type="entry name" value="J_dom_sf"/>
</dbReference>
<dbReference type="SMART" id="SM00271">
    <property type="entry name" value="DnaJ"/>
    <property type="match status" value="1"/>
</dbReference>
<keyword evidence="7" id="KW-1185">Reference proteome</keyword>
<keyword evidence="2" id="KW-0479">Metal-binding</keyword>